<reference evidence="1 2" key="1">
    <citation type="submission" date="2021-01" db="EMBL/GenBank/DDBJ databases">
        <title>WGS of actinomycetes isolated from Thailand.</title>
        <authorList>
            <person name="Thawai C."/>
        </authorList>
    </citation>
    <scope>NUCLEOTIDE SEQUENCE [LARGE SCALE GENOMIC DNA]</scope>
    <source>
        <strain evidence="1 2">CA1R205</strain>
    </source>
</reference>
<proteinExistence type="predicted"/>
<protein>
    <recommendedName>
        <fullName evidence="3">Polyketide synthase</fullName>
    </recommendedName>
</protein>
<feature type="non-terminal residue" evidence="1">
    <location>
        <position position="1"/>
    </location>
</feature>
<dbReference type="RefSeq" id="WP_201883526.1">
    <property type="nucleotide sequence ID" value="NZ_JAERRF010000204.1"/>
</dbReference>
<comment type="caution">
    <text evidence="1">The sequence shown here is derived from an EMBL/GenBank/DDBJ whole genome shotgun (WGS) entry which is preliminary data.</text>
</comment>
<feature type="non-terminal residue" evidence="1">
    <location>
        <position position="142"/>
    </location>
</feature>
<evidence type="ECO:0000313" key="1">
    <source>
        <dbReference type="EMBL" id="MBL1102970.1"/>
    </source>
</evidence>
<dbReference type="Proteomes" id="UP000634229">
    <property type="component" value="Unassembled WGS sequence"/>
</dbReference>
<name>A0ABS1NT18_9ACTN</name>
<dbReference type="InterPro" id="IPR036291">
    <property type="entry name" value="NAD(P)-bd_dom_sf"/>
</dbReference>
<evidence type="ECO:0008006" key="3">
    <source>
        <dbReference type="Google" id="ProtNLM"/>
    </source>
</evidence>
<sequence>VDWAERLTELPALSGVVSLLGLADAGVEATVGLLRALGDADVQAPLWCVTSGAVSAGAGDVVAGFEQSMVWGLGRVAALEHSGRWGGLVDLPDRQDNTTGDLMASVLAGTSGEDQVALRGGEVLGRRLLPAPLSADSSGDGW</sequence>
<dbReference type="Gene3D" id="3.40.50.11460">
    <property type="match status" value="1"/>
</dbReference>
<organism evidence="1 2">
    <name type="scientific">Streptomyces coffeae</name>
    <dbReference type="NCBI Taxonomy" id="621382"/>
    <lineage>
        <taxon>Bacteria</taxon>
        <taxon>Bacillati</taxon>
        <taxon>Actinomycetota</taxon>
        <taxon>Actinomycetes</taxon>
        <taxon>Kitasatosporales</taxon>
        <taxon>Streptomycetaceae</taxon>
        <taxon>Streptomyces</taxon>
    </lineage>
</organism>
<accession>A0ABS1NT18</accession>
<keyword evidence="2" id="KW-1185">Reference proteome</keyword>
<evidence type="ECO:0000313" key="2">
    <source>
        <dbReference type="Proteomes" id="UP000634229"/>
    </source>
</evidence>
<dbReference type="SUPFAM" id="SSF51735">
    <property type="entry name" value="NAD(P)-binding Rossmann-fold domains"/>
    <property type="match status" value="1"/>
</dbReference>
<gene>
    <name evidence="1" type="ORF">JK363_41685</name>
</gene>
<dbReference type="EMBL" id="JAERRF010000204">
    <property type="protein sequence ID" value="MBL1102970.1"/>
    <property type="molecule type" value="Genomic_DNA"/>
</dbReference>